<comment type="subcellular location">
    <subcellularLocation>
        <location evidence="1">Cell membrane</location>
        <topology evidence="1">Multi-pass membrane protein</topology>
    </subcellularLocation>
</comment>
<dbReference type="InterPro" id="IPR028362">
    <property type="entry name" value="AlgI"/>
</dbReference>
<dbReference type="PANTHER" id="PTHR13285:SF23">
    <property type="entry name" value="TEICHOIC ACID D-ALANYLTRANSFERASE"/>
    <property type="match status" value="1"/>
</dbReference>
<feature type="transmembrane region" description="Helical" evidence="14">
    <location>
        <begin position="189"/>
        <end position="207"/>
    </location>
</feature>
<evidence type="ECO:0000256" key="5">
    <source>
        <dbReference type="ARBA" id="ARBA00022475"/>
    </source>
</evidence>
<feature type="transmembrane region" description="Helical" evidence="14">
    <location>
        <begin position="150"/>
        <end position="169"/>
    </location>
</feature>
<comment type="similarity">
    <text evidence="3 13">Belongs to the membrane-bound acyltransferase family.</text>
</comment>
<keyword evidence="5 13" id="KW-1003">Cell membrane</keyword>
<dbReference type="PANTHER" id="PTHR13285">
    <property type="entry name" value="ACYLTRANSFERASE"/>
    <property type="match status" value="1"/>
</dbReference>
<dbReference type="Pfam" id="PF03062">
    <property type="entry name" value="MBOAT"/>
    <property type="match status" value="1"/>
</dbReference>
<evidence type="ECO:0000256" key="13">
    <source>
        <dbReference type="PIRNR" id="PIRNR016636"/>
    </source>
</evidence>
<dbReference type="Proteomes" id="UP001271769">
    <property type="component" value="Unassembled WGS sequence"/>
</dbReference>
<feature type="transmembrane region" description="Helical" evidence="14">
    <location>
        <begin position="81"/>
        <end position="99"/>
    </location>
</feature>
<evidence type="ECO:0000256" key="6">
    <source>
        <dbReference type="ARBA" id="ARBA00022679"/>
    </source>
</evidence>
<protein>
    <recommendedName>
        <fullName evidence="4">Probable alginate O-acetylase AlgI</fullName>
    </recommendedName>
    <alternativeName>
        <fullName evidence="12">Alginate biosynthesis protein AlgI</fullName>
    </alternativeName>
</protein>
<feature type="transmembrane region" description="Helical" evidence="14">
    <location>
        <begin position="359"/>
        <end position="382"/>
    </location>
</feature>
<comment type="caution">
    <text evidence="15">The sequence shown here is derived from an EMBL/GenBank/DDBJ whole genome shotgun (WGS) entry which is preliminary data.</text>
</comment>
<feature type="transmembrane region" description="Helical" evidence="14">
    <location>
        <begin position="53"/>
        <end position="69"/>
    </location>
</feature>
<keyword evidence="7 14" id="KW-0812">Transmembrane</keyword>
<dbReference type="PIRSF" id="PIRSF016636">
    <property type="entry name" value="AlgI_DltB"/>
    <property type="match status" value="1"/>
</dbReference>
<dbReference type="InterPro" id="IPR051085">
    <property type="entry name" value="MB_O-acyltransferase"/>
</dbReference>
<feature type="transmembrane region" description="Helical" evidence="14">
    <location>
        <begin position="326"/>
        <end position="347"/>
    </location>
</feature>
<feature type="transmembrane region" description="Helical" evidence="14">
    <location>
        <begin position="467"/>
        <end position="488"/>
    </location>
</feature>
<evidence type="ECO:0000256" key="4">
    <source>
        <dbReference type="ARBA" id="ARBA00016084"/>
    </source>
</evidence>
<name>A0ABU5E0L4_9PROT</name>
<comment type="pathway">
    <text evidence="2">Glycan biosynthesis; alginate biosynthesis.</text>
</comment>
<gene>
    <name evidence="15" type="ORF">SMD31_14425</name>
</gene>
<dbReference type="InterPro" id="IPR004299">
    <property type="entry name" value="MBOAT_fam"/>
</dbReference>
<evidence type="ECO:0000256" key="12">
    <source>
        <dbReference type="ARBA" id="ARBA00031030"/>
    </source>
</evidence>
<feature type="transmembrane region" description="Helical" evidence="14">
    <location>
        <begin position="219"/>
        <end position="243"/>
    </location>
</feature>
<feature type="transmembrane region" description="Helical" evidence="14">
    <location>
        <begin position="119"/>
        <end position="138"/>
    </location>
</feature>
<feature type="transmembrane region" description="Helical" evidence="14">
    <location>
        <begin position="418"/>
        <end position="438"/>
    </location>
</feature>
<evidence type="ECO:0000256" key="14">
    <source>
        <dbReference type="SAM" id="Phobius"/>
    </source>
</evidence>
<dbReference type="EMBL" id="JAXCLX010000002">
    <property type="protein sequence ID" value="MDY0873134.1"/>
    <property type="molecule type" value="Genomic_DNA"/>
</dbReference>
<evidence type="ECO:0000256" key="8">
    <source>
        <dbReference type="ARBA" id="ARBA00022841"/>
    </source>
</evidence>
<sequence>MLFNSYQFLFAFLPATLALFFLLGRFASRDFAIGFLALASVFFYAWWNWVYIILILAEVVFSFLVGRQLERTDLDQRKRHLILAAAIALILLVLGYFKYTNFFLGMINEVGGTQLGPWHIILPLGISFHTFQQIAYLVDAYRRSAKHYRLIDFCLFVTFFPQLIAGPIVHHNEAIPQIRRPGFLTPRGINLLVGLSLFGLGLFKKTIIADTLAQVANPAFNAAAGGAHLTLVEAWMGALAYSLQLYFDFSGYSDMAIGLARMFNVRFPANFHSPYKAVNIADFWRRWHMTLSRFLRDYLYIPLGGNRQGTARQVINLFLTMLLGGLWHGAGWTFVIWGAMHGIFLAIQRLWSSFAKGRGFVLPRWLGWLITTLCVMAAWVYFRAPDVATAHSVLASLVGGHGFSLKTPNLPDMPLDGWPVILLAGLVAVLAPNSTEIFRRYAPTLKLVTLAQRRLGRFERYLEWRPVTAWALIAGIVTTAGAVAILGWQSEFLYFQF</sequence>
<keyword evidence="11 13" id="KW-0012">Acyltransferase</keyword>
<keyword evidence="6 13" id="KW-0808">Transferase</keyword>
<dbReference type="InterPro" id="IPR024194">
    <property type="entry name" value="Ac/AlaTfrase_AlgI/DltB"/>
</dbReference>
<keyword evidence="8" id="KW-0016">Alginate biosynthesis</keyword>
<dbReference type="PIRSF" id="PIRSF500217">
    <property type="entry name" value="AlgI"/>
    <property type="match status" value="1"/>
</dbReference>
<evidence type="ECO:0000256" key="11">
    <source>
        <dbReference type="ARBA" id="ARBA00023315"/>
    </source>
</evidence>
<evidence type="ECO:0000313" key="16">
    <source>
        <dbReference type="Proteomes" id="UP001271769"/>
    </source>
</evidence>
<reference evidence="15 16" key="1">
    <citation type="journal article" date="2013" name="Antonie Van Leeuwenhoek">
        <title>Dongia rigui sp. nov., isolated from freshwater of a large wetland in Korea.</title>
        <authorList>
            <person name="Baik K.S."/>
            <person name="Hwang Y.M."/>
            <person name="Choi J.S."/>
            <person name="Kwon J."/>
            <person name="Seong C.N."/>
        </authorList>
    </citation>
    <scope>NUCLEOTIDE SEQUENCE [LARGE SCALE GENOMIC DNA]</scope>
    <source>
        <strain evidence="15 16">04SU4-P</strain>
    </source>
</reference>
<evidence type="ECO:0000256" key="10">
    <source>
        <dbReference type="ARBA" id="ARBA00023136"/>
    </source>
</evidence>
<evidence type="ECO:0000256" key="9">
    <source>
        <dbReference type="ARBA" id="ARBA00022989"/>
    </source>
</evidence>
<proteinExistence type="inferred from homology"/>
<dbReference type="RefSeq" id="WP_320501599.1">
    <property type="nucleotide sequence ID" value="NZ_JAXCLX010000002.1"/>
</dbReference>
<evidence type="ECO:0000256" key="7">
    <source>
        <dbReference type="ARBA" id="ARBA00022692"/>
    </source>
</evidence>
<evidence type="ECO:0000256" key="2">
    <source>
        <dbReference type="ARBA" id="ARBA00005182"/>
    </source>
</evidence>
<accession>A0ABU5E0L4</accession>
<organism evidence="15 16">
    <name type="scientific">Dongia rigui</name>
    <dbReference type="NCBI Taxonomy" id="940149"/>
    <lineage>
        <taxon>Bacteria</taxon>
        <taxon>Pseudomonadati</taxon>
        <taxon>Pseudomonadota</taxon>
        <taxon>Alphaproteobacteria</taxon>
        <taxon>Rhodospirillales</taxon>
        <taxon>Dongiaceae</taxon>
        <taxon>Dongia</taxon>
    </lineage>
</organism>
<keyword evidence="10 13" id="KW-0472">Membrane</keyword>
<evidence type="ECO:0000256" key="1">
    <source>
        <dbReference type="ARBA" id="ARBA00004651"/>
    </source>
</evidence>
<evidence type="ECO:0000313" key="15">
    <source>
        <dbReference type="EMBL" id="MDY0873134.1"/>
    </source>
</evidence>
<feature type="transmembrane region" description="Helical" evidence="14">
    <location>
        <begin position="6"/>
        <end position="24"/>
    </location>
</feature>
<evidence type="ECO:0000256" key="3">
    <source>
        <dbReference type="ARBA" id="ARBA00010323"/>
    </source>
</evidence>
<keyword evidence="16" id="KW-1185">Reference proteome</keyword>
<keyword evidence="9 14" id="KW-1133">Transmembrane helix</keyword>